<sequence>MANVKISLTPIEPRQGVAGAVKLWKLEFVSCRHCFPALIITFDISGLSRNLVPALPAARQGDRRGRPCPRCRFGRNFHAHQPSCAPACS</sequence>
<dbReference type="EMBL" id="JAAALK010000287">
    <property type="protein sequence ID" value="KAG8056317.1"/>
    <property type="molecule type" value="Genomic_DNA"/>
</dbReference>
<organism evidence="1 2">
    <name type="scientific">Zizania palustris</name>
    <name type="common">Northern wild rice</name>
    <dbReference type="NCBI Taxonomy" id="103762"/>
    <lineage>
        <taxon>Eukaryota</taxon>
        <taxon>Viridiplantae</taxon>
        <taxon>Streptophyta</taxon>
        <taxon>Embryophyta</taxon>
        <taxon>Tracheophyta</taxon>
        <taxon>Spermatophyta</taxon>
        <taxon>Magnoliopsida</taxon>
        <taxon>Liliopsida</taxon>
        <taxon>Poales</taxon>
        <taxon>Poaceae</taxon>
        <taxon>BOP clade</taxon>
        <taxon>Oryzoideae</taxon>
        <taxon>Oryzeae</taxon>
        <taxon>Zizaniinae</taxon>
        <taxon>Zizania</taxon>
    </lineage>
</organism>
<proteinExistence type="predicted"/>
<dbReference type="Proteomes" id="UP000729402">
    <property type="component" value="Unassembled WGS sequence"/>
</dbReference>
<gene>
    <name evidence="1" type="ORF">GUJ93_ZPchr0002g25152</name>
</gene>
<name>A0A8J5RX63_ZIZPA</name>
<dbReference type="AlphaFoldDB" id="A0A8J5RX63"/>
<comment type="caution">
    <text evidence="1">The sequence shown here is derived from an EMBL/GenBank/DDBJ whole genome shotgun (WGS) entry which is preliminary data.</text>
</comment>
<keyword evidence="2" id="KW-1185">Reference proteome</keyword>
<evidence type="ECO:0000313" key="1">
    <source>
        <dbReference type="EMBL" id="KAG8056317.1"/>
    </source>
</evidence>
<protein>
    <submittedName>
        <fullName evidence="1">Uncharacterized protein</fullName>
    </submittedName>
</protein>
<reference evidence="1" key="1">
    <citation type="journal article" date="2021" name="bioRxiv">
        <title>Whole Genome Assembly and Annotation of Northern Wild Rice, Zizania palustris L., Supports a Whole Genome Duplication in the Zizania Genus.</title>
        <authorList>
            <person name="Haas M."/>
            <person name="Kono T."/>
            <person name="Macchietto M."/>
            <person name="Millas R."/>
            <person name="McGilp L."/>
            <person name="Shao M."/>
            <person name="Duquette J."/>
            <person name="Hirsch C.N."/>
            <person name="Kimball J."/>
        </authorList>
    </citation>
    <scope>NUCLEOTIDE SEQUENCE</scope>
    <source>
        <tissue evidence="1">Fresh leaf tissue</tissue>
    </source>
</reference>
<evidence type="ECO:0000313" key="2">
    <source>
        <dbReference type="Proteomes" id="UP000729402"/>
    </source>
</evidence>
<accession>A0A8J5RX63</accession>
<reference evidence="1" key="2">
    <citation type="submission" date="2021-02" db="EMBL/GenBank/DDBJ databases">
        <authorList>
            <person name="Kimball J.A."/>
            <person name="Haas M.W."/>
            <person name="Macchietto M."/>
            <person name="Kono T."/>
            <person name="Duquette J."/>
            <person name="Shao M."/>
        </authorList>
    </citation>
    <scope>NUCLEOTIDE SEQUENCE</scope>
    <source>
        <tissue evidence="1">Fresh leaf tissue</tissue>
    </source>
</reference>